<dbReference type="Pfam" id="PF10055">
    <property type="entry name" value="DUF2292"/>
    <property type="match status" value="1"/>
</dbReference>
<dbReference type="Proteomes" id="UP000190080">
    <property type="component" value="Unassembled WGS sequence"/>
</dbReference>
<evidence type="ECO:0008006" key="3">
    <source>
        <dbReference type="Google" id="ProtNLM"/>
    </source>
</evidence>
<evidence type="ECO:0000313" key="2">
    <source>
        <dbReference type="Proteomes" id="UP000190080"/>
    </source>
</evidence>
<accession>A0A1V4IUD3</accession>
<organism evidence="1 2">
    <name type="scientific">Clostridium oryzae</name>
    <dbReference type="NCBI Taxonomy" id="1450648"/>
    <lineage>
        <taxon>Bacteria</taxon>
        <taxon>Bacillati</taxon>
        <taxon>Bacillota</taxon>
        <taxon>Clostridia</taxon>
        <taxon>Eubacteriales</taxon>
        <taxon>Clostridiaceae</taxon>
        <taxon>Clostridium</taxon>
    </lineage>
</organism>
<evidence type="ECO:0000313" key="1">
    <source>
        <dbReference type="EMBL" id="OPJ63546.1"/>
    </source>
</evidence>
<comment type="caution">
    <text evidence="1">The sequence shown here is derived from an EMBL/GenBank/DDBJ whole genome shotgun (WGS) entry which is preliminary data.</text>
</comment>
<gene>
    <name evidence="1" type="ORF">CLORY_10540</name>
</gene>
<keyword evidence="2" id="KW-1185">Reference proteome</keyword>
<dbReference type="EMBL" id="MZGV01000008">
    <property type="protein sequence ID" value="OPJ63546.1"/>
    <property type="molecule type" value="Genomic_DNA"/>
</dbReference>
<protein>
    <recommendedName>
        <fullName evidence="3">DUF2292 domain-containing protein</fullName>
    </recommendedName>
</protein>
<dbReference type="InterPro" id="IPR018743">
    <property type="entry name" value="DUF2292"/>
</dbReference>
<dbReference type="AlphaFoldDB" id="A0A1V4IUD3"/>
<name>A0A1V4IUD3_9CLOT</name>
<proteinExistence type="predicted"/>
<sequence length="55" mass="6320">MNDKGAVKLTKNNNLENYTSKIFELLEHIRYGSITLVVEDGIIIQIETSEKIRLN</sequence>
<dbReference type="STRING" id="1450648.CLORY_10540"/>
<reference evidence="1 2" key="1">
    <citation type="submission" date="2017-03" db="EMBL/GenBank/DDBJ databases">
        <title>Genome sequence of Clostridium oryzae DSM 28571.</title>
        <authorList>
            <person name="Poehlein A."/>
            <person name="Daniel R."/>
        </authorList>
    </citation>
    <scope>NUCLEOTIDE SEQUENCE [LARGE SCALE GENOMIC DNA]</scope>
    <source>
        <strain evidence="1 2">DSM 28571</strain>
    </source>
</reference>
<dbReference type="RefSeq" id="WP_079422480.1">
    <property type="nucleotide sequence ID" value="NZ_MZGV01000008.1"/>
</dbReference>